<evidence type="ECO:0000313" key="3">
    <source>
        <dbReference type="Proteomes" id="UP000032458"/>
    </source>
</evidence>
<comment type="caution">
    <text evidence="2">The sequence shown here is derived from an EMBL/GenBank/DDBJ whole genome shotgun (WGS) entry which is preliminary data.</text>
</comment>
<proteinExistence type="predicted"/>
<evidence type="ECO:0000259" key="1">
    <source>
        <dbReference type="PROSITE" id="PS51819"/>
    </source>
</evidence>
<dbReference type="PROSITE" id="PS51819">
    <property type="entry name" value="VOC"/>
    <property type="match status" value="1"/>
</dbReference>
<accession>A0A0D7CSR7</accession>
<protein>
    <submittedName>
        <fullName evidence="2">Glyoxalase</fullName>
    </submittedName>
</protein>
<name>A0A0D7CSR7_9ACTN</name>
<dbReference type="Pfam" id="PF18029">
    <property type="entry name" value="Glyoxalase_6"/>
    <property type="match status" value="1"/>
</dbReference>
<gene>
    <name evidence="2" type="ORF">SNA_04035</name>
</gene>
<organism evidence="2 3">
    <name type="scientific">Streptomyces natalensis ATCC 27448</name>
    <dbReference type="NCBI Taxonomy" id="1240678"/>
    <lineage>
        <taxon>Bacteria</taxon>
        <taxon>Bacillati</taxon>
        <taxon>Actinomycetota</taxon>
        <taxon>Actinomycetes</taxon>
        <taxon>Kitasatosporales</taxon>
        <taxon>Streptomycetaceae</taxon>
        <taxon>Streptomyces</taxon>
    </lineage>
</organism>
<dbReference type="SUPFAM" id="SSF54593">
    <property type="entry name" value="Glyoxalase/Bleomycin resistance protein/Dihydroxybiphenyl dioxygenase"/>
    <property type="match status" value="1"/>
</dbReference>
<keyword evidence="3" id="KW-1185">Reference proteome</keyword>
<reference evidence="2 3" key="1">
    <citation type="submission" date="2014-09" db="EMBL/GenBank/DDBJ databases">
        <title>Draft genome sequence of Streptomyces natalensis ATCC 27448, producer of the antifungal pimaricin.</title>
        <authorList>
            <person name="Mendes M.V."/>
            <person name="Beites T."/>
            <person name="Pires S."/>
            <person name="Santos C.L."/>
            <person name="Moradas-Ferreira P."/>
        </authorList>
    </citation>
    <scope>NUCLEOTIDE SEQUENCE [LARGE SCALE GENOMIC DNA]</scope>
    <source>
        <strain evidence="2 3">ATCC 27448</strain>
    </source>
</reference>
<dbReference type="Proteomes" id="UP000032458">
    <property type="component" value="Unassembled WGS sequence"/>
</dbReference>
<dbReference type="PANTHER" id="PTHR35908">
    <property type="entry name" value="HYPOTHETICAL FUSION PROTEIN"/>
    <property type="match status" value="1"/>
</dbReference>
<dbReference type="PATRIC" id="fig|1240678.4.peg.853"/>
<evidence type="ECO:0000313" key="2">
    <source>
        <dbReference type="EMBL" id="KIZ19101.1"/>
    </source>
</evidence>
<feature type="domain" description="VOC" evidence="1">
    <location>
        <begin position="5"/>
        <end position="125"/>
    </location>
</feature>
<dbReference type="InterPro" id="IPR041581">
    <property type="entry name" value="Glyoxalase_6"/>
</dbReference>
<dbReference type="InterPro" id="IPR029068">
    <property type="entry name" value="Glyas_Bleomycin-R_OHBP_Dase"/>
</dbReference>
<sequence length="127" mass="14365">MAVIELGVTVLDCPDPRALAAFYAEMLGWRVAADEDDEEWVEVEGPRGRTLAFQQVAEGYRPPSWPGQERPQQLHLDFDVRRADIDEAEAKVIRLGAKLVQPDDGIRNFRVYLDPAGHPFCLCLCER</sequence>
<dbReference type="InterPro" id="IPR037523">
    <property type="entry name" value="VOC_core"/>
</dbReference>
<dbReference type="Gene3D" id="3.10.180.10">
    <property type="entry name" value="2,3-Dihydroxybiphenyl 1,2-Dioxygenase, domain 1"/>
    <property type="match status" value="1"/>
</dbReference>
<dbReference type="AlphaFoldDB" id="A0A0D7CSR7"/>
<dbReference type="EMBL" id="JRKI01000005">
    <property type="protein sequence ID" value="KIZ19101.1"/>
    <property type="molecule type" value="Genomic_DNA"/>
</dbReference>
<dbReference type="RefSeq" id="WP_044363248.1">
    <property type="nucleotide sequence ID" value="NZ_JRKI01000005.1"/>
</dbReference>
<dbReference type="PANTHER" id="PTHR35908:SF1">
    <property type="entry name" value="CONSERVED PROTEIN"/>
    <property type="match status" value="1"/>
</dbReference>
<dbReference type="CDD" id="cd06587">
    <property type="entry name" value="VOC"/>
    <property type="match status" value="1"/>
</dbReference>